<feature type="active site" description="Charge relay system" evidence="1">
    <location>
        <position position="235"/>
    </location>
</feature>
<dbReference type="Gene3D" id="3.40.50.1820">
    <property type="entry name" value="alpha/beta hydrolase"/>
    <property type="match status" value="1"/>
</dbReference>
<accession>A0A4Z0W2X9</accession>
<evidence type="ECO:0000313" key="5">
    <source>
        <dbReference type="Proteomes" id="UP000297288"/>
    </source>
</evidence>
<sequence>MVKMYLNKKSKVNKLAKEIYTEKSKKEVFLILHGYTGPTIGVKPLHDKLVKMGYSVYCPRYPGHGTNKEDFQKSTWKEWLGKSLESYLNLKAKYENVYLAGFSMGGVISSIICAHYDVEKLILIAPAFYLRDKKMQYYRFLKYLIPKKEIINPPKYKDENWEKLSQEYYKYDFYNKKSDLNKLMEISRKKVKNIKAKTFVVLSKNDMSVDFEKTKKLIKSLKNTKYILELKKSSHVILSDIEKVSVLEEIEKWI</sequence>
<protein>
    <submittedName>
        <fullName evidence="4">Alpha/beta fold hydrolase</fullName>
    </submittedName>
</protein>
<gene>
    <name evidence="4" type="ORF">E4650_05455</name>
</gene>
<reference evidence="4 5" key="1">
    <citation type="submission" date="2019-04" db="EMBL/GenBank/DDBJ databases">
        <title>Draft genome sequence data and analysis of a Fermenting Bacterium, Geotoga petraea strain HO-Geo1, isolated from heavy-oil petroleum reservoir in Russia.</title>
        <authorList>
            <person name="Grouzdev D.S."/>
            <person name="Semenova E.M."/>
            <person name="Sokolova D.S."/>
            <person name="Tourova T.P."/>
            <person name="Poltaraus A.B."/>
            <person name="Nazina T.N."/>
        </authorList>
    </citation>
    <scope>NUCLEOTIDE SEQUENCE [LARGE SCALE GENOMIC DNA]</scope>
    <source>
        <strain evidence="4 5">HO-Geo1</strain>
    </source>
</reference>
<feature type="active site" description="Charge relay system" evidence="1">
    <location>
        <position position="206"/>
    </location>
</feature>
<comment type="caution">
    <text evidence="4">The sequence shown here is derived from an EMBL/GenBank/DDBJ whole genome shotgun (WGS) entry which is preliminary data.</text>
</comment>
<dbReference type="InterPro" id="IPR051044">
    <property type="entry name" value="MAG_DAG_Lipase"/>
</dbReference>
<dbReference type="InterPro" id="IPR029058">
    <property type="entry name" value="AB_hydrolase_fold"/>
</dbReference>
<name>A0A4Z0W2X9_9BACT</name>
<dbReference type="OrthoDB" id="9786110at2"/>
<dbReference type="EMBL" id="SRME01000003">
    <property type="protein sequence ID" value="TGG87792.1"/>
    <property type="molecule type" value="Genomic_DNA"/>
</dbReference>
<dbReference type="PANTHER" id="PTHR11614">
    <property type="entry name" value="PHOSPHOLIPASE-RELATED"/>
    <property type="match status" value="1"/>
</dbReference>
<dbReference type="InterPro" id="IPR022742">
    <property type="entry name" value="Hydrolase_4"/>
</dbReference>
<dbReference type="SUPFAM" id="SSF53474">
    <property type="entry name" value="alpha/beta-Hydrolases"/>
    <property type="match status" value="1"/>
</dbReference>
<organism evidence="4 5">
    <name type="scientific">Geotoga petraea</name>
    <dbReference type="NCBI Taxonomy" id="28234"/>
    <lineage>
        <taxon>Bacteria</taxon>
        <taxon>Thermotogati</taxon>
        <taxon>Thermotogota</taxon>
        <taxon>Thermotogae</taxon>
        <taxon>Petrotogales</taxon>
        <taxon>Petrotogaceae</taxon>
        <taxon>Geotoga</taxon>
    </lineage>
</organism>
<evidence type="ECO:0000256" key="1">
    <source>
        <dbReference type="PIRSR" id="PIRSR017388-1"/>
    </source>
</evidence>
<keyword evidence="4" id="KW-0378">Hydrolase</keyword>
<evidence type="ECO:0000259" key="3">
    <source>
        <dbReference type="Pfam" id="PF12146"/>
    </source>
</evidence>
<dbReference type="Pfam" id="PF12146">
    <property type="entry name" value="Hydrolase_4"/>
    <property type="match status" value="1"/>
</dbReference>
<dbReference type="PIRSF" id="PIRSF017388">
    <property type="entry name" value="Esterase_lipase"/>
    <property type="match status" value="1"/>
</dbReference>
<dbReference type="InterPro" id="IPR012354">
    <property type="entry name" value="Esterase_lipase"/>
</dbReference>
<evidence type="ECO:0000256" key="2">
    <source>
        <dbReference type="PIRSR" id="PIRSR017388-3"/>
    </source>
</evidence>
<dbReference type="RefSeq" id="WP_135402800.1">
    <property type="nucleotide sequence ID" value="NZ_SRME01000003.1"/>
</dbReference>
<dbReference type="AlphaFoldDB" id="A0A4Z0W2X9"/>
<proteinExistence type="predicted"/>
<feature type="site" description="Important for substrate specificity" evidence="2">
    <location>
        <position position="151"/>
    </location>
</feature>
<dbReference type="GO" id="GO:0052689">
    <property type="term" value="F:carboxylic ester hydrolase activity"/>
    <property type="evidence" value="ECO:0007669"/>
    <property type="project" value="InterPro"/>
</dbReference>
<dbReference type="Proteomes" id="UP000297288">
    <property type="component" value="Unassembled WGS sequence"/>
</dbReference>
<feature type="domain" description="Serine aminopeptidase S33" evidence="3">
    <location>
        <begin position="25"/>
        <end position="240"/>
    </location>
</feature>
<feature type="active site" description="Nucleophile" evidence="1">
    <location>
        <position position="103"/>
    </location>
</feature>
<evidence type="ECO:0000313" key="4">
    <source>
        <dbReference type="EMBL" id="TGG87792.1"/>
    </source>
</evidence>